<keyword evidence="18" id="KW-1185">Reference proteome</keyword>
<evidence type="ECO:0000256" key="1">
    <source>
        <dbReference type="ARBA" id="ARBA00001947"/>
    </source>
</evidence>
<evidence type="ECO:0000256" key="11">
    <source>
        <dbReference type="ARBA" id="ARBA00023015"/>
    </source>
</evidence>
<evidence type="ECO:0000313" key="18">
    <source>
        <dbReference type="Proteomes" id="UP001085076"/>
    </source>
</evidence>
<evidence type="ECO:0000256" key="14">
    <source>
        <dbReference type="ARBA" id="ARBA00049416"/>
    </source>
</evidence>
<dbReference type="InterPro" id="IPR037138">
    <property type="entry name" value="His_deacetylse_dom_sf"/>
</dbReference>
<evidence type="ECO:0000256" key="2">
    <source>
        <dbReference type="ARBA" id="ARBA00004123"/>
    </source>
</evidence>
<evidence type="ECO:0000256" key="9">
    <source>
        <dbReference type="ARBA" id="ARBA00022833"/>
    </source>
</evidence>
<comment type="caution">
    <text evidence="17">The sequence shown here is derived from an EMBL/GenBank/DDBJ whole genome shotgun (WGS) entry which is preliminary data.</text>
</comment>
<dbReference type="Proteomes" id="UP001085076">
    <property type="component" value="Miscellaneous, Linkage group lg08"/>
</dbReference>
<accession>A0A9D5C448</accession>
<evidence type="ECO:0000313" key="17">
    <source>
        <dbReference type="EMBL" id="KAJ0966356.1"/>
    </source>
</evidence>
<evidence type="ECO:0000259" key="16">
    <source>
        <dbReference type="PROSITE" id="PS01358"/>
    </source>
</evidence>
<dbReference type="OrthoDB" id="424012at2759"/>
<keyword evidence="13" id="KW-0539">Nucleus</keyword>
<dbReference type="GO" id="GO:0050793">
    <property type="term" value="P:regulation of developmental process"/>
    <property type="evidence" value="ECO:0007669"/>
    <property type="project" value="UniProtKB-ARBA"/>
</dbReference>
<keyword evidence="7" id="KW-0863">Zinc-finger</keyword>
<keyword evidence="11" id="KW-0805">Transcription regulation</keyword>
<feature type="region of interest" description="Disordered" evidence="15">
    <location>
        <begin position="1"/>
        <end position="20"/>
    </location>
</feature>
<dbReference type="PANTHER" id="PTHR10625">
    <property type="entry name" value="HISTONE DEACETYLASE HDAC1-RELATED"/>
    <property type="match status" value="1"/>
</dbReference>
<dbReference type="GO" id="GO:0000118">
    <property type="term" value="C:histone deacetylase complex"/>
    <property type="evidence" value="ECO:0007669"/>
    <property type="project" value="TreeGrafter"/>
</dbReference>
<dbReference type="CDD" id="cd09992">
    <property type="entry name" value="HDAC_classII"/>
    <property type="match status" value="1"/>
</dbReference>
<evidence type="ECO:0000256" key="8">
    <source>
        <dbReference type="ARBA" id="ARBA00022801"/>
    </source>
</evidence>
<feature type="domain" description="RanBP2-type" evidence="16">
    <location>
        <begin position="163"/>
        <end position="182"/>
    </location>
</feature>
<gene>
    <name evidence="17" type="ORF">J5N97_027494</name>
</gene>
<keyword evidence="12" id="KW-0804">Transcription</keyword>
<dbReference type="PRINTS" id="PR01270">
    <property type="entry name" value="HDASUPER"/>
</dbReference>
<organism evidence="17 18">
    <name type="scientific">Dioscorea zingiberensis</name>
    <dbReference type="NCBI Taxonomy" id="325984"/>
    <lineage>
        <taxon>Eukaryota</taxon>
        <taxon>Viridiplantae</taxon>
        <taxon>Streptophyta</taxon>
        <taxon>Embryophyta</taxon>
        <taxon>Tracheophyta</taxon>
        <taxon>Spermatophyta</taxon>
        <taxon>Magnoliopsida</taxon>
        <taxon>Liliopsida</taxon>
        <taxon>Dioscoreales</taxon>
        <taxon>Dioscoreaceae</taxon>
        <taxon>Dioscorea</taxon>
    </lineage>
</organism>
<dbReference type="Gene3D" id="3.40.800.20">
    <property type="entry name" value="Histone deacetylase domain"/>
    <property type="match status" value="1"/>
</dbReference>
<dbReference type="AlphaFoldDB" id="A0A9D5C448"/>
<name>A0A9D5C448_9LILI</name>
<evidence type="ECO:0000256" key="3">
    <source>
        <dbReference type="ARBA" id="ARBA00007738"/>
    </source>
</evidence>
<dbReference type="GO" id="GO:0008270">
    <property type="term" value="F:zinc ion binding"/>
    <property type="evidence" value="ECO:0007669"/>
    <property type="project" value="UniProtKB-KW"/>
</dbReference>
<dbReference type="InterPro" id="IPR001876">
    <property type="entry name" value="Znf_RanBP2"/>
</dbReference>
<protein>
    <recommendedName>
        <fullName evidence="4">histone deacetylase</fullName>
        <ecNumber evidence="4">3.5.1.98</ecNumber>
    </recommendedName>
</protein>
<dbReference type="EC" id="3.5.1.98" evidence="4"/>
<comment type="cofactor">
    <cofactor evidence="1">
        <name>Zn(2+)</name>
        <dbReference type="ChEBI" id="CHEBI:29105"/>
    </cofactor>
</comment>
<dbReference type="Pfam" id="PF00850">
    <property type="entry name" value="Hist_deacetyl"/>
    <property type="match status" value="1"/>
</dbReference>
<proteinExistence type="inferred from homology"/>
<evidence type="ECO:0000256" key="6">
    <source>
        <dbReference type="ARBA" id="ARBA00022723"/>
    </source>
</evidence>
<dbReference type="InterPro" id="IPR023801">
    <property type="entry name" value="His_deacetylse_dom"/>
</dbReference>
<keyword evidence="10" id="KW-0156">Chromatin regulator</keyword>
<dbReference type="EMBL" id="JAGGNH010000008">
    <property type="protein sequence ID" value="KAJ0966356.1"/>
    <property type="molecule type" value="Genomic_DNA"/>
</dbReference>
<evidence type="ECO:0000256" key="5">
    <source>
        <dbReference type="ARBA" id="ARBA00022491"/>
    </source>
</evidence>
<sequence>MASDTLCVSSPKAKELRGEARMHNQISRVECQSGLSCSNESHGKSMSDRTNGASCFNQSIREKKVPGAKNDGLRNDKCAHTDIESEKGEDVCTPNLERTMDGDGDTCLHDDDGRCTACVAARSQQSTRLRSGSTLQDLYMQEFYDEDDDSDWEPVNRFVMKKWFCTNCTMPNFDDVSQCDVCGEHKESEVFKHDVFKTHNELGTESFCDLGSGYRNRESSSNTSTAIGFDERMLLHSEVEMKSHPHPERPDRLRAIASCLADAGIFPGRCSLIPAREITEEELRMVHSADHIEAVQQTSCMISSYFTSDTYANKHSAHAARLAAGFCADLAYSIMSGRSKNGFALVRPPGHHAGIKQAMGFCLHNNAAVAALAAQRAGAKKVLIVDWDVHHGNGTQEIFEGSKSVLYISLHRHEGGRFYPGTGAADEVGTKDAKGYSVNIPWSCGGVGDNDYIFAFQHIVLPIAFEFAPDITIISAGFDAARGDPLGCCDVTPTGFAQMTDMLTSLSQGKLLVVLEGGYNLRSISSSATAVVKVLLGEKPSFEMSNVTPTKEGLQTILLVSRIQLEFWPILQETYSALRAQWDSVSSLNSRRQVKKRKRLVGPFWWKWGSKRFIYEKLYSGFHSRRMLGRLL</sequence>
<evidence type="ECO:0000256" key="12">
    <source>
        <dbReference type="ARBA" id="ARBA00023163"/>
    </source>
</evidence>
<evidence type="ECO:0000256" key="4">
    <source>
        <dbReference type="ARBA" id="ARBA00012111"/>
    </source>
</evidence>
<evidence type="ECO:0000256" key="7">
    <source>
        <dbReference type="ARBA" id="ARBA00022771"/>
    </source>
</evidence>
<keyword evidence="8" id="KW-0378">Hydrolase</keyword>
<comment type="similarity">
    <text evidence="3">Belongs to the histone deacetylase family. HD type 2 subfamily.</text>
</comment>
<dbReference type="GO" id="GO:0040029">
    <property type="term" value="P:epigenetic regulation of gene expression"/>
    <property type="evidence" value="ECO:0007669"/>
    <property type="project" value="TreeGrafter"/>
</dbReference>
<evidence type="ECO:0000256" key="15">
    <source>
        <dbReference type="SAM" id="MobiDB-lite"/>
    </source>
</evidence>
<dbReference type="SUPFAM" id="SSF52768">
    <property type="entry name" value="Arginase/deacetylase"/>
    <property type="match status" value="1"/>
</dbReference>
<reference evidence="17" key="1">
    <citation type="submission" date="2021-03" db="EMBL/GenBank/DDBJ databases">
        <authorList>
            <person name="Li Z."/>
            <person name="Yang C."/>
        </authorList>
    </citation>
    <scope>NUCLEOTIDE SEQUENCE</scope>
    <source>
        <strain evidence="17">Dzin_1.0</strain>
        <tissue evidence="17">Leaf</tissue>
    </source>
</reference>
<comment type="catalytic activity">
    <reaction evidence="14">
        <text>N(6)-acetyl-L-lysyl-[histone] + H2O = L-lysyl-[histone] + acetate</text>
        <dbReference type="Rhea" id="RHEA:58196"/>
        <dbReference type="Rhea" id="RHEA-COMP:9845"/>
        <dbReference type="Rhea" id="RHEA-COMP:11338"/>
        <dbReference type="ChEBI" id="CHEBI:15377"/>
        <dbReference type="ChEBI" id="CHEBI:29969"/>
        <dbReference type="ChEBI" id="CHEBI:30089"/>
        <dbReference type="ChEBI" id="CHEBI:61930"/>
        <dbReference type="EC" id="3.5.1.98"/>
    </reaction>
    <physiologicalReaction direction="left-to-right" evidence="14">
        <dbReference type="Rhea" id="RHEA:58197"/>
    </physiologicalReaction>
</comment>
<keyword evidence="5" id="KW-0678">Repressor</keyword>
<keyword evidence="6" id="KW-0479">Metal-binding</keyword>
<dbReference type="GO" id="GO:0141221">
    <property type="term" value="F:histone deacetylase activity, hydrolytic mechanism"/>
    <property type="evidence" value="ECO:0007669"/>
    <property type="project" value="UniProtKB-EC"/>
</dbReference>
<reference evidence="17" key="2">
    <citation type="journal article" date="2022" name="Hortic Res">
        <title>The genome of Dioscorea zingiberensis sheds light on the biosynthesis, origin and evolution of the medicinally important diosgenin saponins.</title>
        <authorList>
            <person name="Li Y."/>
            <person name="Tan C."/>
            <person name="Li Z."/>
            <person name="Guo J."/>
            <person name="Li S."/>
            <person name="Chen X."/>
            <person name="Wang C."/>
            <person name="Dai X."/>
            <person name="Yang H."/>
            <person name="Song W."/>
            <person name="Hou L."/>
            <person name="Xu J."/>
            <person name="Tong Z."/>
            <person name="Xu A."/>
            <person name="Yuan X."/>
            <person name="Wang W."/>
            <person name="Yang Q."/>
            <person name="Chen L."/>
            <person name="Sun Z."/>
            <person name="Wang K."/>
            <person name="Pan B."/>
            <person name="Chen J."/>
            <person name="Bao Y."/>
            <person name="Liu F."/>
            <person name="Qi X."/>
            <person name="Gang D.R."/>
            <person name="Wen J."/>
            <person name="Li J."/>
        </authorList>
    </citation>
    <scope>NUCLEOTIDE SEQUENCE</scope>
    <source>
        <strain evidence="17">Dzin_1.0</strain>
    </source>
</reference>
<dbReference type="InterPro" id="IPR000286">
    <property type="entry name" value="HDACs"/>
</dbReference>
<comment type="subcellular location">
    <subcellularLocation>
        <location evidence="2">Nucleus</location>
    </subcellularLocation>
</comment>
<dbReference type="PANTHER" id="PTHR10625:SF5">
    <property type="entry name" value="HISTONE DEACETYLASE"/>
    <property type="match status" value="1"/>
</dbReference>
<evidence type="ECO:0000256" key="13">
    <source>
        <dbReference type="ARBA" id="ARBA00023242"/>
    </source>
</evidence>
<dbReference type="FunFam" id="3.40.800.20:FF:000014">
    <property type="entry name" value="Histone deacetylase 15"/>
    <property type="match status" value="1"/>
</dbReference>
<dbReference type="PROSITE" id="PS01358">
    <property type="entry name" value="ZF_RANBP2_1"/>
    <property type="match status" value="1"/>
</dbReference>
<evidence type="ECO:0000256" key="10">
    <source>
        <dbReference type="ARBA" id="ARBA00022853"/>
    </source>
</evidence>
<dbReference type="GO" id="GO:0005737">
    <property type="term" value="C:cytoplasm"/>
    <property type="evidence" value="ECO:0007669"/>
    <property type="project" value="UniProtKB-ARBA"/>
</dbReference>
<dbReference type="InterPro" id="IPR023696">
    <property type="entry name" value="Ureohydrolase_dom_sf"/>
</dbReference>
<keyword evidence="9" id="KW-0862">Zinc</keyword>